<dbReference type="GO" id="GO:0005524">
    <property type="term" value="F:ATP binding"/>
    <property type="evidence" value="ECO:0007669"/>
    <property type="project" value="UniProtKB-UniRule"/>
</dbReference>
<dbReference type="AlphaFoldDB" id="A0A913X716"/>
<dbReference type="SMART" id="SM00212">
    <property type="entry name" value="UBCc"/>
    <property type="match status" value="1"/>
</dbReference>
<dbReference type="PROSITE" id="PS50127">
    <property type="entry name" value="UBC_2"/>
    <property type="match status" value="1"/>
</dbReference>
<dbReference type="Gene3D" id="3.10.110.10">
    <property type="entry name" value="Ubiquitin Conjugating Enzyme"/>
    <property type="match status" value="1"/>
</dbReference>
<protein>
    <recommendedName>
        <fullName evidence="5">UBC core domain-containing protein</fullName>
    </recommendedName>
</protein>
<dbReference type="InterPro" id="IPR023313">
    <property type="entry name" value="UBQ-conjugating_AS"/>
</dbReference>
<dbReference type="InterPro" id="IPR016135">
    <property type="entry name" value="UBQ-conjugating_enzyme/RWD"/>
</dbReference>
<evidence type="ECO:0000256" key="3">
    <source>
        <dbReference type="PROSITE-ProRule" id="PRU10133"/>
    </source>
</evidence>
<dbReference type="Pfam" id="PF00179">
    <property type="entry name" value="UQ_con"/>
    <property type="match status" value="1"/>
</dbReference>
<dbReference type="GeneID" id="110238610"/>
<feature type="domain" description="UBC core" evidence="5">
    <location>
        <begin position="9"/>
        <end position="162"/>
    </location>
</feature>
<feature type="active site" description="Glycyl thioester intermediate" evidence="3">
    <location>
        <position position="98"/>
    </location>
</feature>
<accession>A0A913X716</accession>
<dbReference type="SUPFAM" id="SSF54495">
    <property type="entry name" value="UBC-like"/>
    <property type="match status" value="1"/>
</dbReference>
<dbReference type="OMA" id="KCAIPGP"/>
<evidence type="ECO:0000256" key="2">
    <source>
        <dbReference type="ARBA" id="ARBA00022786"/>
    </source>
</evidence>
<keyword evidence="2 4" id="KW-0833">Ubl conjugation pathway</keyword>
<dbReference type="KEGG" id="epa:110238610"/>
<dbReference type="GO" id="GO:0016740">
    <property type="term" value="F:transferase activity"/>
    <property type="evidence" value="ECO:0007669"/>
    <property type="project" value="UniProtKB-KW"/>
</dbReference>
<evidence type="ECO:0000313" key="6">
    <source>
        <dbReference type="EnsemblMetazoa" id="XP_020899956.2"/>
    </source>
</evidence>
<reference evidence="6" key="1">
    <citation type="submission" date="2022-11" db="UniProtKB">
        <authorList>
            <consortium name="EnsemblMetazoa"/>
        </authorList>
    </citation>
    <scope>IDENTIFICATION</scope>
</reference>
<keyword evidence="1" id="KW-0808">Transferase</keyword>
<keyword evidence="7" id="KW-1185">Reference proteome</keyword>
<keyword evidence="4" id="KW-0547">Nucleotide-binding</keyword>
<evidence type="ECO:0000256" key="1">
    <source>
        <dbReference type="ARBA" id="ARBA00022679"/>
    </source>
</evidence>
<evidence type="ECO:0000259" key="5">
    <source>
        <dbReference type="PROSITE" id="PS50127"/>
    </source>
</evidence>
<sequence>MLKMAAKVDPVERLKEEHKAWKCFHPKDFIANPLKREDGTINWLVWKCAIPGPAKTPWEGGLFPLRLEFPQDYPFSPPKCIFTPSILHPNVFPSGTVCLSLIDKNKDWKPQVTMKQVLQGIQLLLQDPNFLEPAQAEAFMIHSQSSLDYENKVKAFAKQMDPATSTVLRDINTVST</sequence>
<dbReference type="OrthoDB" id="6600758at2759"/>
<dbReference type="Proteomes" id="UP000887567">
    <property type="component" value="Unplaced"/>
</dbReference>
<proteinExistence type="inferred from homology"/>
<name>A0A913X716_EXADI</name>
<evidence type="ECO:0000256" key="4">
    <source>
        <dbReference type="RuleBase" id="RU362109"/>
    </source>
</evidence>
<dbReference type="PROSITE" id="PS00183">
    <property type="entry name" value="UBC_1"/>
    <property type="match status" value="1"/>
</dbReference>
<dbReference type="CDD" id="cd23798">
    <property type="entry name" value="UBCc_UBE2I"/>
    <property type="match status" value="1"/>
</dbReference>
<keyword evidence="4" id="KW-0067">ATP-binding</keyword>
<comment type="similarity">
    <text evidence="4">Belongs to the ubiquitin-conjugating enzyme family.</text>
</comment>
<dbReference type="PANTHER" id="PTHR24067">
    <property type="entry name" value="UBIQUITIN-CONJUGATING ENZYME E2"/>
    <property type="match status" value="1"/>
</dbReference>
<dbReference type="RefSeq" id="XP_020899956.2">
    <property type="nucleotide sequence ID" value="XM_021044297.2"/>
</dbReference>
<evidence type="ECO:0000313" key="7">
    <source>
        <dbReference type="Proteomes" id="UP000887567"/>
    </source>
</evidence>
<dbReference type="InterPro" id="IPR000608">
    <property type="entry name" value="UBC"/>
</dbReference>
<organism evidence="6 7">
    <name type="scientific">Exaiptasia diaphana</name>
    <name type="common">Tropical sea anemone</name>
    <name type="synonym">Aiptasia pulchella</name>
    <dbReference type="NCBI Taxonomy" id="2652724"/>
    <lineage>
        <taxon>Eukaryota</taxon>
        <taxon>Metazoa</taxon>
        <taxon>Cnidaria</taxon>
        <taxon>Anthozoa</taxon>
        <taxon>Hexacorallia</taxon>
        <taxon>Actiniaria</taxon>
        <taxon>Aiptasiidae</taxon>
        <taxon>Exaiptasia</taxon>
    </lineage>
</organism>
<dbReference type="InterPro" id="IPR050113">
    <property type="entry name" value="Ub_conjugating_enzyme"/>
</dbReference>
<dbReference type="EnsemblMetazoa" id="XM_021044297.2">
    <property type="protein sequence ID" value="XP_020899956.2"/>
    <property type="gene ID" value="LOC110238610"/>
</dbReference>